<reference evidence="2" key="1">
    <citation type="submission" date="2010-05" db="EMBL/GenBank/DDBJ databases">
        <title>The Genome Sequence of Magnaporthe poae strain ATCC 64411.</title>
        <authorList>
            <consortium name="The Broad Institute Genome Sequencing Platform"/>
            <consortium name="Broad Institute Genome Sequencing Center for Infectious Disease"/>
            <person name="Ma L.-J."/>
            <person name="Dead R."/>
            <person name="Young S."/>
            <person name="Zeng Q."/>
            <person name="Koehrsen M."/>
            <person name="Alvarado L."/>
            <person name="Berlin A."/>
            <person name="Chapman S.B."/>
            <person name="Chen Z."/>
            <person name="Freedman E."/>
            <person name="Gellesch M."/>
            <person name="Goldberg J."/>
            <person name="Griggs A."/>
            <person name="Gujja S."/>
            <person name="Heilman E.R."/>
            <person name="Heiman D."/>
            <person name="Hepburn T."/>
            <person name="Howarth C."/>
            <person name="Jen D."/>
            <person name="Larson L."/>
            <person name="Mehta T."/>
            <person name="Neiman D."/>
            <person name="Pearson M."/>
            <person name="Roberts A."/>
            <person name="Saif S."/>
            <person name="Shea T."/>
            <person name="Shenoy N."/>
            <person name="Sisk P."/>
            <person name="Stolte C."/>
            <person name="Sykes S."/>
            <person name="Walk T."/>
            <person name="White J."/>
            <person name="Yandava C."/>
            <person name="Haas B."/>
            <person name="Nusbaum C."/>
            <person name="Birren B."/>
        </authorList>
    </citation>
    <scope>NUCLEOTIDE SEQUENCE</scope>
    <source>
        <strain evidence="2">ATCC 64411</strain>
    </source>
</reference>
<feature type="chain" id="PRO_5009385222" description="Secreted protein" evidence="1">
    <location>
        <begin position="22"/>
        <end position="254"/>
    </location>
</feature>
<dbReference type="AlphaFoldDB" id="A0A0C4DPT8"/>
<dbReference type="VEuPathDB" id="FungiDB:MAPG_01861"/>
<evidence type="ECO:0000313" key="2">
    <source>
        <dbReference type="EMBL" id="KLU82793.1"/>
    </source>
</evidence>
<protein>
    <recommendedName>
        <fullName evidence="5">Secreted protein</fullName>
    </recommendedName>
</protein>
<sequence length="254" mass="28136">MKPFSGAFALWALSQTSPAAGAELQQCTCQNGINNSVPPNGTSPTANGTTPANTTNKAYPLHWCDADDYAYRAAHSQLDAEYARPWKLNGTRWCGAYDTGFLPNAKTLIKQTPEMMEKEEWKKQITIPAKTCIRIKCWNTTGLYLCNARRHNITVHTRWDVVPAFTQANYCCQGQAISVVKQRASGEWRHPCGWSAIVAYANCNHAPVTPWPSKITPMQNGSNPNGHCLHGVEEELLAPPVPIDEEPVVRVEEE</sequence>
<reference evidence="3" key="5">
    <citation type="submission" date="2015-06" db="UniProtKB">
        <authorList>
            <consortium name="EnsemblFungi"/>
        </authorList>
    </citation>
    <scope>IDENTIFICATION</scope>
    <source>
        <strain evidence="3">ATCC 64411</strain>
    </source>
</reference>
<keyword evidence="4" id="KW-1185">Reference proteome</keyword>
<dbReference type="EnsemblFungi" id="MAPG_01861T0">
    <property type="protein sequence ID" value="MAPG_01861T0"/>
    <property type="gene ID" value="MAPG_01861"/>
</dbReference>
<dbReference type="Proteomes" id="UP000011715">
    <property type="component" value="Unassembled WGS sequence"/>
</dbReference>
<dbReference type="OrthoDB" id="5272418at2759"/>
<gene>
    <name evidence="2" type="ORF">MAPG_01861</name>
</gene>
<feature type="signal peptide" evidence="1">
    <location>
        <begin position="1"/>
        <end position="21"/>
    </location>
</feature>
<proteinExistence type="predicted"/>
<evidence type="ECO:0000313" key="3">
    <source>
        <dbReference type="EnsemblFungi" id="MAPG_01861T0"/>
    </source>
</evidence>
<reference evidence="2" key="3">
    <citation type="submission" date="2011-03" db="EMBL/GenBank/DDBJ databases">
        <title>Annotation of Magnaporthe poae ATCC 64411.</title>
        <authorList>
            <person name="Ma L.-J."/>
            <person name="Dead R."/>
            <person name="Young S.K."/>
            <person name="Zeng Q."/>
            <person name="Gargeya S."/>
            <person name="Fitzgerald M."/>
            <person name="Haas B."/>
            <person name="Abouelleil A."/>
            <person name="Alvarado L."/>
            <person name="Arachchi H.M."/>
            <person name="Berlin A."/>
            <person name="Brown A."/>
            <person name="Chapman S.B."/>
            <person name="Chen Z."/>
            <person name="Dunbar C."/>
            <person name="Freedman E."/>
            <person name="Gearin G."/>
            <person name="Gellesch M."/>
            <person name="Goldberg J."/>
            <person name="Griggs A."/>
            <person name="Gujja S."/>
            <person name="Heiman D."/>
            <person name="Howarth C."/>
            <person name="Larson L."/>
            <person name="Lui A."/>
            <person name="MacDonald P.J.P."/>
            <person name="Mehta T."/>
            <person name="Montmayeur A."/>
            <person name="Murphy C."/>
            <person name="Neiman D."/>
            <person name="Pearson M."/>
            <person name="Priest M."/>
            <person name="Roberts A."/>
            <person name="Saif S."/>
            <person name="Shea T."/>
            <person name="Shenoy N."/>
            <person name="Sisk P."/>
            <person name="Stolte C."/>
            <person name="Sykes S."/>
            <person name="Yandava C."/>
            <person name="Wortman J."/>
            <person name="Nusbaum C."/>
            <person name="Birren B."/>
        </authorList>
    </citation>
    <scope>NUCLEOTIDE SEQUENCE</scope>
    <source>
        <strain evidence="2">ATCC 64411</strain>
    </source>
</reference>
<organism evidence="3 4">
    <name type="scientific">Magnaporthiopsis poae (strain ATCC 64411 / 73-15)</name>
    <name type="common">Kentucky bluegrass fungus</name>
    <name type="synonym">Magnaporthe poae</name>
    <dbReference type="NCBI Taxonomy" id="644358"/>
    <lineage>
        <taxon>Eukaryota</taxon>
        <taxon>Fungi</taxon>
        <taxon>Dikarya</taxon>
        <taxon>Ascomycota</taxon>
        <taxon>Pezizomycotina</taxon>
        <taxon>Sordariomycetes</taxon>
        <taxon>Sordariomycetidae</taxon>
        <taxon>Magnaporthales</taxon>
        <taxon>Magnaporthaceae</taxon>
        <taxon>Magnaporthiopsis</taxon>
    </lineage>
</organism>
<evidence type="ECO:0008006" key="5">
    <source>
        <dbReference type="Google" id="ProtNLM"/>
    </source>
</evidence>
<dbReference type="EMBL" id="GL876966">
    <property type="protein sequence ID" value="KLU82793.1"/>
    <property type="molecule type" value="Genomic_DNA"/>
</dbReference>
<keyword evidence="1" id="KW-0732">Signal</keyword>
<reference evidence="4" key="2">
    <citation type="submission" date="2010-05" db="EMBL/GenBank/DDBJ databases">
        <title>The genome sequence of Magnaporthe poae strain ATCC 64411.</title>
        <authorList>
            <person name="Ma L.-J."/>
            <person name="Dead R."/>
            <person name="Young S."/>
            <person name="Zeng Q."/>
            <person name="Koehrsen M."/>
            <person name="Alvarado L."/>
            <person name="Berlin A."/>
            <person name="Chapman S.B."/>
            <person name="Chen Z."/>
            <person name="Freedman E."/>
            <person name="Gellesch M."/>
            <person name="Goldberg J."/>
            <person name="Griggs A."/>
            <person name="Gujja S."/>
            <person name="Heilman E.R."/>
            <person name="Heiman D."/>
            <person name="Hepburn T."/>
            <person name="Howarth C."/>
            <person name="Jen D."/>
            <person name="Larson L."/>
            <person name="Mehta T."/>
            <person name="Neiman D."/>
            <person name="Pearson M."/>
            <person name="Roberts A."/>
            <person name="Saif S."/>
            <person name="Shea T."/>
            <person name="Shenoy N."/>
            <person name="Sisk P."/>
            <person name="Stolte C."/>
            <person name="Sykes S."/>
            <person name="Walk T."/>
            <person name="White J."/>
            <person name="Yandava C."/>
            <person name="Haas B."/>
            <person name="Nusbaum C."/>
            <person name="Birren B."/>
        </authorList>
    </citation>
    <scope>NUCLEOTIDE SEQUENCE [LARGE SCALE GENOMIC DNA]</scope>
    <source>
        <strain evidence="4">ATCC 64411 / 73-15</strain>
    </source>
</reference>
<dbReference type="eggNOG" id="ENOG502RMU2">
    <property type="taxonomic scope" value="Eukaryota"/>
</dbReference>
<evidence type="ECO:0000256" key="1">
    <source>
        <dbReference type="SAM" id="SignalP"/>
    </source>
</evidence>
<name>A0A0C4DPT8_MAGP6</name>
<reference evidence="3" key="4">
    <citation type="journal article" date="2015" name="G3 (Bethesda)">
        <title>Genome sequences of three phytopathogenic species of the Magnaporthaceae family of fungi.</title>
        <authorList>
            <person name="Okagaki L.H."/>
            <person name="Nunes C.C."/>
            <person name="Sailsbery J."/>
            <person name="Clay B."/>
            <person name="Brown D."/>
            <person name="John T."/>
            <person name="Oh Y."/>
            <person name="Young N."/>
            <person name="Fitzgerald M."/>
            <person name="Haas B.J."/>
            <person name="Zeng Q."/>
            <person name="Young S."/>
            <person name="Adiconis X."/>
            <person name="Fan L."/>
            <person name="Levin J.Z."/>
            <person name="Mitchell T.K."/>
            <person name="Okubara P.A."/>
            <person name="Farman M.L."/>
            <person name="Kohn L.M."/>
            <person name="Birren B."/>
            <person name="Ma L.-J."/>
            <person name="Dean R.A."/>
        </authorList>
    </citation>
    <scope>NUCLEOTIDE SEQUENCE</scope>
    <source>
        <strain evidence="3">ATCC 64411 / 73-15</strain>
    </source>
</reference>
<evidence type="ECO:0000313" key="4">
    <source>
        <dbReference type="Proteomes" id="UP000011715"/>
    </source>
</evidence>
<dbReference type="EMBL" id="ADBL01000460">
    <property type="status" value="NOT_ANNOTATED_CDS"/>
    <property type="molecule type" value="Genomic_DNA"/>
</dbReference>
<accession>A0A0C4DPT8</accession>